<keyword evidence="3 7" id="KW-0732">Signal</keyword>
<proteinExistence type="inferred from homology"/>
<evidence type="ECO:0000256" key="4">
    <source>
        <dbReference type="ARBA" id="ARBA00023136"/>
    </source>
</evidence>
<evidence type="ECO:0000256" key="6">
    <source>
        <dbReference type="ARBA" id="ARBA00023288"/>
    </source>
</evidence>
<comment type="subcellular location">
    <subcellularLocation>
        <location evidence="1">Membrane</location>
        <topology evidence="1">Lipid-anchor</topology>
    </subcellularLocation>
</comment>
<evidence type="ECO:0000256" key="2">
    <source>
        <dbReference type="ARBA" id="ARBA00008973"/>
    </source>
</evidence>
<evidence type="ECO:0000256" key="3">
    <source>
        <dbReference type="ARBA" id="ARBA00022729"/>
    </source>
</evidence>
<reference evidence="9" key="1">
    <citation type="journal article" date="2019" name="Int. J. Syst. Evol. Microbiol.">
        <title>The Global Catalogue of Microorganisms (GCM) 10K type strain sequencing project: providing services to taxonomists for standard genome sequencing and annotation.</title>
        <authorList>
            <consortium name="The Broad Institute Genomics Platform"/>
            <consortium name="The Broad Institute Genome Sequencing Center for Infectious Disease"/>
            <person name="Wu L."/>
            <person name="Ma J."/>
        </authorList>
    </citation>
    <scope>NUCLEOTIDE SEQUENCE [LARGE SCALE GENOMIC DNA]</scope>
    <source>
        <strain evidence="9">JCM 16981</strain>
    </source>
</reference>
<feature type="chain" id="PRO_5046217572" evidence="7">
    <location>
        <begin position="22"/>
        <end position="280"/>
    </location>
</feature>
<dbReference type="PANTHER" id="PTHR30429">
    <property type="entry name" value="D-METHIONINE-BINDING LIPOPROTEIN METQ"/>
    <property type="match status" value="1"/>
</dbReference>
<accession>A0ABP7F4F0</accession>
<dbReference type="Pfam" id="PF03180">
    <property type="entry name" value="Lipoprotein_9"/>
    <property type="match status" value="1"/>
</dbReference>
<comment type="caution">
    <text evidence="8">The sequence shown here is derived from an EMBL/GenBank/DDBJ whole genome shotgun (WGS) entry which is preliminary data.</text>
</comment>
<keyword evidence="5" id="KW-0564">Palmitate</keyword>
<dbReference type="PANTHER" id="PTHR30429:SF0">
    <property type="entry name" value="METHIONINE-BINDING LIPOPROTEIN METQ"/>
    <property type="match status" value="1"/>
</dbReference>
<dbReference type="Proteomes" id="UP001500920">
    <property type="component" value="Unassembled WGS sequence"/>
</dbReference>
<name>A0ABP7F4F0_9STAP</name>
<gene>
    <name evidence="8" type="ORF">GCM10022378_18980</name>
</gene>
<evidence type="ECO:0000256" key="7">
    <source>
        <dbReference type="SAM" id="SignalP"/>
    </source>
</evidence>
<dbReference type="InterPro" id="IPR004872">
    <property type="entry name" value="Lipoprotein_NlpA"/>
</dbReference>
<keyword evidence="4" id="KW-0472">Membrane</keyword>
<protein>
    <submittedName>
        <fullName evidence="8">MetQ/NlpA family ABC transporter substrate-binding protein</fullName>
    </submittedName>
</protein>
<dbReference type="Gene3D" id="3.40.190.10">
    <property type="entry name" value="Periplasmic binding protein-like II"/>
    <property type="match status" value="2"/>
</dbReference>
<keyword evidence="6" id="KW-0449">Lipoprotein</keyword>
<evidence type="ECO:0000313" key="9">
    <source>
        <dbReference type="Proteomes" id="UP001500920"/>
    </source>
</evidence>
<evidence type="ECO:0000256" key="1">
    <source>
        <dbReference type="ARBA" id="ARBA00004635"/>
    </source>
</evidence>
<feature type="signal peptide" evidence="7">
    <location>
        <begin position="1"/>
        <end position="21"/>
    </location>
</feature>
<organism evidence="8 9">
    <name type="scientific">Salinicoccus jeotgali</name>
    <dbReference type="NCBI Taxonomy" id="381634"/>
    <lineage>
        <taxon>Bacteria</taxon>
        <taxon>Bacillati</taxon>
        <taxon>Bacillota</taxon>
        <taxon>Bacilli</taxon>
        <taxon>Bacillales</taxon>
        <taxon>Staphylococcaceae</taxon>
        <taxon>Salinicoccus</taxon>
    </lineage>
</organism>
<keyword evidence="9" id="KW-1185">Reference proteome</keyword>
<dbReference type="RefSeq" id="WP_344703815.1">
    <property type="nucleotide sequence ID" value="NZ_BAABCK010000065.1"/>
</dbReference>
<dbReference type="EMBL" id="BAABCK010000065">
    <property type="protein sequence ID" value="GAA3730862.1"/>
    <property type="molecule type" value="Genomic_DNA"/>
</dbReference>
<sequence>MFKKSILLGSLALLLAGCSDGGSGTEDSADGGKSEEEKVVKVASHLPPMTDVVEIAGEAIEEPYKIELVEVSDNIQYNEALLNEEVDANFAQHTPFMENFNEERGGDLVALQPIYNAIVGFYSPTYDSIDELEEGAEVAIPSDGTNEARALMILDQHDIIGLADGAEHTATVDDIEENPKNLEFTHIDLLNLTGAYEDGVELVFNYPTYIASIDLTTEDAILLEEDENDTFAIQFVAREDNKDTEAIQAAKEAFTSQEVYDFLDDLSEEGHLEPAFEPGE</sequence>
<evidence type="ECO:0000313" key="8">
    <source>
        <dbReference type="EMBL" id="GAA3730862.1"/>
    </source>
</evidence>
<dbReference type="PROSITE" id="PS51257">
    <property type="entry name" value="PROKAR_LIPOPROTEIN"/>
    <property type="match status" value="1"/>
</dbReference>
<dbReference type="SUPFAM" id="SSF53850">
    <property type="entry name" value="Periplasmic binding protein-like II"/>
    <property type="match status" value="1"/>
</dbReference>
<evidence type="ECO:0000256" key="5">
    <source>
        <dbReference type="ARBA" id="ARBA00023139"/>
    </source>
</evidence>
<comment type="similarity">
    <text evidence="2">Belongs to the NlpA lipoprotein family.</text>
</comment>